<keyword evidence="1" id="KW-1133">Transmembrane helix</keyword>
<dbReference type="InterPro" id="IPR028087">
    <property type="entry name" value="Tad_N"/>
</dbReference>
<keyword evidence="1" id="KW-0472">Membrane</keyword>
<name>A0ABU4WQA4_9HYPH</name>
<gene>
    <name evidence="3" type="ORF">RFM51_01305</name>
</gene>
<dbReference type="Proteomes" id="UP001272097">
    <property type="component" value="Unassembled WGS sequence"/>
</dbReference>
<feature type="transmembrane region" description="Helical" evidence="1">
    <location>
        <begin position="12"/>
        <end position="32"/>
    </location>
</feature>
<evidence type="ECO:0000259" key="2">
    <source>
        <dbReference type="Pfam" id="PF13400"/>
    </source>
</evidence>
<keyword evidence="4" id="KW-1185">Reference proteome</keyword>
<keyword evidence="1" id="KW-0812">Transmembrane</keyword>
<sequence length="624" mass="67012">MIRDFFHDRRGNYALMTVITMIPLMGAVALAVDYTELVRERQQTLNALDAAGIATAQQIVAGANDTDAKAYAKTFFEANLRHVLPANTTLTVTLPNNNAGGGALVLEAAVTYRPYFLPAAVALLGGTPGQTNIGFSARSEIRLKNTLEVSLVLDNSGSMTQLGKNTNKVRFDLLKSAAKQLVDQLAGQAQLMKQVSNSVQFSVVPFAASVNVGPANAGASWMDTTGVSPLDQENLDWSTLTSANSPNQYAVKSGNNYYARGSAWDPAQLNNVLTRFSIYKWMKRIASCTKDSNGVCTSNIVYGPIASWGGCVESRPYPYNIQDTPASTSTPATLFVPMFAPDETDNTDSYSRSAYNNWHTDAPSGGTDAERQRYMPKYFNAGIGTKVTPAYGMNEGPNTSCSTTAITPLTDVSTTAGATSVKKAIDAMAASGATNVPEGMAWGWRTLSSAAPFTEGRPESEKGNDKVLIVLTDGANTYYTPNSLRYNDLAGAKSTYSALGYLKPYNTTYSYGRPFLGTSSNVSKTDYSNANYTKAMNEHFATLCNNAKAANVIVMTIALDLDSSNTAEAAQIAALKTCSSDSRFRKDPTDPSKPKKLFWNSTGATLSDDFREIGNELSNLRIVS</sequence>
<proteinExistence type="predicted"/>
<evidence type="ECO:0000313" key="3">
    <source>
        <dbReference type="EMBL" id="MDX8438210.1"/>
    </source>
</evidence>
<evidence type="ECO:0000256" key="1">
    <source>
        <dbReference type="SAM" id="Phobius"/>
    </source>
</evidence>
<reference evidence="3 4" key="1">
    <citation type="submission" date="2023-08" db="EMBL/GenBank/DDBJ databases">
        <title>Implementing the SeqCode for naming new Mesorhizobium species isolated from Vachellia karroo root nodules.</title>
        <authorList>
            <person name="Van Lill M."/>
        </authorList>
    </citation>
    <scope>NUCLEOTIDE SEQUENCE [LARGE SCALE GENOMIC DNA]</scope>
    <source>
        <strain evidence="3 4">VK3E</strain>
    </source>
</reference>
<dbReference type="InterPro" id="IPR036465">
    <property type="entry name" value="vWFA_dom_sf"/>
</dbReference>
<evidence type="ECO:0000313" key="4">
    <source>
        <dbReference type="Proteomes" id="UP001272097"/>
    </source>
</evidence>
<organism evidence="3 4">
    <name type="scientific">Mesorhizobium australafricanum</name>
    <dbReference type="NCBI Taxonomy" id="3072311"/>
    <lineage>
        <taxon>Bacteria</taxon>
        <taxon>Pseudomonadati</taxon>
        <taxon>Pseudomonadota</taxon>
        <taxon>Alphaproteobacteria</taxon>
        <taxon>Hyphomicrobiales</taxon>
        <taxon>Phyllobacteriaceae</taxon>
        <taxon>Mesorhizobium</taxon>
    </lineage>
</organism>
<feature type="domain" description="Putative Flp pilus-assembly TadG-like N-terminal" evidence="2">
    <location>
        <begin position="11"/>
        <end position="58"/>
    </location>
</feature>
<dbReference type="Pfam" id="PF13400">
    <property type="entry name" value="Tad"/>
    <property type="match status" value="1"/>
</dbReference>
<accession>A0ABU4WQA4</accession>
<comment type="caution">
    <text evidence="3">The sequence shown here is derived from an EMBL/GenBank/DDBJ whole genome shotgun (WGS) entry which is preliminary data.</text>
</comment>
<dbReference type="SUPFAM" id="SSF53300">
    <property type="entry name" value="vWA-like"/>
    <property type="match status" value="1"/>
</dbReference>
<dbReference type="Gene3D" id="3.40.50.410">
    <property type="entry name" value="von Willebrand factor, type A domain"/>
    <property type="match status" value="2"/>
</dbReference>
<protein>
    <submittedName>
        <fullName evidence="3">Pilus assembly protein</fullName>
    </submittedName>
</protein>
<dbReference type="RefSeq" id="WP_320212060.1">
    <property type="nucleotide sequence ID" value="NZ_JAVIIS010000002.1"/>
</dbReference>
<dbReference type="EMBL" id="JAVIIS010000002">
    <property type="protein sequence ID" value="MDX8438210.1"/>
    <property type="molecule type" value="Genomic_DNA"/>
</dbReference>